<protein>
    <submittedName>
        <fullName evidence="1">Uncharacterized protein</fullName>
    </submittedName>
</protein>
<dbReference type="RefSeq" id="WP_055213778.1">
    <property type="nucleotide sequence ID" value="NZ_CYXO01000004.1"/>
</dbReference>
<dbReference type="Proteomes" id="UP000095597">
    <property type="component" value="Unassembled WGS sequence"/>
</dbReference>
<reference evidence="1 2" key="1">
    <citation type="submission" date="2015-09" db="EMBL/GenBank/DDBJ databases">
        <authorList>
            <consortium name="Pathogen Informatics"/>
        </authorList>
    </citation>
    <scope>NUCLEOTIDE SEQUENCE [LARGE SCALE GENOMIC DNA]</scope>
    <source>
        <strain evidence="1 2">2789STDY5834961</strain>
    </source>
</reference>
<sequence length="76" mass="8917">MRTIKIYSGMTEEYEIIRTDAPNQVIEEQLKRYYDGEPYELLTNSGYAVEIVGSQYDFDDGLPDIDKEFDLYGYID</sequence>
<proteinExistence type="predicted"/>
<dbReference type="AlphaFoldDB" id="A0A173S8Q1"/>
<evidence type="ECO:0000313" key="1">
    <source>
        <dbReference type="EMBL" id="CUM86650.1"/>
    </source>
</evidence>
<evidence type="ECO:0000313" key="2">
    <source>
        <dbReference type="Proteomes" id="UP000095597"/>
    </source>
</evidence>
<accession>A0A173S8Q1</accession>
<dbReference type="EMBL" id="CYXO01000004">
    <property type="protein sequence ID" value="CUM86650.1"/>
    <property type="molecule type" value="Genomic_DNA"/>
</dbReference>
<organism evidence="1 2">
    <name type="scientific">Dorea longicatena</name>
    <dbReference type="NCBI Taxonomy" id="88431"/>
    <lineage>
        <taxon>Bacteria</taxon>
        <taxon>Bacillati</taxon>
        <taxon>Bacillota</taxon>
        <taxon>Clostridia</taxon>
        <taxon>Lachnospirales</taxon>
        <taxon>Lachnospiraceae</taxon>
        <taxon>Dorea</taxon>
    </lineage>
</organism>
<dbReference type="OrthoDB" id="9975143at2"/>
<gene>
    <name evidence="1" type="ORF">ERS852573_00889</name>
</gene>
<name>A0A173S8Q1_9FIRM</name>